<reference evidence="2" key="1">
    <citation type="submission" date="2021-01" db="EMBL/GenBank/DDBJ databases">
        <title>Adiantum capillus-veneris genome.</title>
        <authorList>
            <person name="Fang Y."/>
            <person name="Liao Q."/>
        </authorList>
    </citation>
    <scope>NUCLEOTIDE SEQUENCE</scope>
    <source>
        <strain evidence="2">H3</strain>
        <tissue evidence="2">Leaf</tissue>
    </source>
</reference>
<evidence type="ECO:0000313" key="2">
    <source>
        <dbReference type="EMBL" id="KAI5078651.1"/>
    </source>
</evidence>
<organism evidence="2 3">
    <name type="scientific">Adiantum capillus-veneris</name>
    <name type="common">Maidenhair fern</name>
    <dbReference type="NCBI Taxonomy" id="13818"/>
    <lineage>
        <taxon>Eukaryota</taxon>
        <taxon>Viridiplantae</taxon>
        <taxon>Streptophyta</taxon>
        <taxon>Embryophyta</taxon>
        <taxon>Tracheophyta</taxon>
        <taxon>Polypodiopsida</taxon>
        <taxon>Polypodiidae</taxon>
        <taxon>Polypodiales</taxon>
        <taxon>Pteridineae</taxon>
        <taxon>Pteridaceae</taxon>
        <taxon>Vittarioideae</taxon>
        <taxon>Adiantum</taxon>
    </lineage>
</organism>
<feature type="region of interest" description="Disordered" evidence="1">
    <location>
        <begin position="72"/>
        <end position="100"/>
    </location>
</feature>
<protein>
    <submittedName>
        <fullName evidence="2">Uncharacterized protein</fullName>
    </submittedName>
</protein>
<comment type="caution">
    <text evidence="2">The sequence shown here is derived from an EMBL/GenBank/DDBJ whole genome shotgun (WGS) entry which is preliminary data.</text>
</comment>
<name>A0A9D4V3C8_ADICA</name>
<keyword evidence="3" id="KW-1185">Reference proteome</keyword>
<dbReference type="Proteomes" id="UP000886520">
    <property type="component" value="Chromosome 6"/>
</dbReference>
<dbReference type="EMBL" id="JABFUD020000006">
    <property type="protein sequence ID" value="KAI5078651.1"/>
    <property type="molecule type" value="Genomic_DNA"/>
</dbReference>
<dbReference type="PANTHER" id="PTHR37383:SF1">
    <property type="entry name" value="OS01G0694200 PROTEIN"/>
    <property type="match status" value="1"/>
</dbReference>
<dbReference type="OrthoDB" id="1925091at2759"/>
<accession>A0A9D4V3C8</accession>
<feature type="region of interest" description="Disordered" evidence="1">
    <location>
        <begin position="323"/>
        <end position="344"/>
    </location>
</feature>
<dbReference type="PANTHER" id="PTHR37383">
    <property type="entry name" value="OS01G0694200 PROTEIN"/>
    <property type="match status" value="1"/>
</dbReference>
<gene>
    <name evidence="2" type="ORF">GOP47_0006322</name>
</gene>
<proteinExistence type="predicted"/>
<dbReference type="AlphaFoldDB" id="A0A9D4V3C8"/>
<sequence>MQARKLSLAEAHPSQVVKVEVDVASQCTAILLRNSSCLVYASVTDLSSSPSLIVPSCTDICFLRLRQRTTNLSSSSSSDKSAEHNFGSDHKKRANAKGKSSMHLAERIGDGIPKVVSMGDAAAGSVNEALLFLVLKPAKGGMCTDLLAWKCTERDFLQIPIFLDGSSNECNGPLAAQLDDISHGISVGIVASINVVAVHSPAVGRLWIFSAKQSSTKSQGPDTAYTQRDLILNNDSKLAFKMERDKHEKDNNNGLQLLKCAVVDCNGPAYAMHLSLQHLLVGQLGGVRVWLLRPLIKGSEMDRRDLKVASNCGKCIGLKQEKTKSSEEEESAKPIGETRSCNGHLSAVTERSESALALKNTSTVLAGPKNGCHEMSANQLSGASNSCMNGYSTTGGNSTGSRQGWGCNGKSSGEFFTCSNDGFTKLSTSSDMPQEAPLNVFEPVQHEAAAMPRYRNGTFLEFDSEELKSQQKFSQFSMLSSSSDSSSSLQHPQNTCACSASCQSLTSSLSSVAGAPGTMNASHKAEFRKATPAGVFIPLQKGQPTNFAKVEQVVSIHGLSERDFLVLGSNGKLHLLTLQYITRKDEATIQQAPRISLNASFQHLWCGIRIKYLSPLPDLNSGVKNSGFVVRKLWVSDGSHTLYLVTIPPKERAKEESMKTYAVHKNNLTVIGTIFLVERGCSLSALHENAVLVLTEGSMLEYSLTGS</sequence>
<evidence type="ECO:0000256" key="1">
    <source>
        <dbReference type="SAM" id="MobiDB-lite"/>
    </source>
</evidence>
<feature type="compositionally biased region" description="Basic and acidic residues" evidence="1">
    <location>
        <begin position="80"/>
        <end position="89"/>
    </location>
</feature>
<evidence type="ECO:0000313" key="3">
    <source>
        <dbReference type="Proteomes" id="UP000886520"/>
    </source>
</evidence>